<accession>A0A176WEJ1</accession>
<reference evidence="1" key="1">
    <citation type="submission" date="2016-03" db="EMBL/GenBank/DDBJ databases">
        <title>Mechanisms controlling the formation of the plant cell surface in tip-growing cells are functionally conserved among land plants.</title>
        <authorList>
            <person name="Honkanen S."/>
            <person name="Jones V.A."/>
            <person name="Morieri G."/>
            <person name="Champion C."/>
            <person name="Hetherington A.J."/>
            <person name="Kelly S."/>
            <person name="Saint-Marcoux D."/>
            <person name="Proust H."/>
            <person name="Prescott H."/>
            <person name="Dolan L."/>
        </authorList>
    </citation>
    <scope>NUCLEOTIDE SEQUENCE [LARGE SCALE GENOMIC DNA]</scope>
    <source>
        <tissue evidence="1">Whole gametophyte</tissue>
    </source>
</reference>
<proteinExistence type="predicted"/>
<dbReference type="Proteomes" id="UP000077202">
    <property type="component" value="Unassembled WGS sequence"/>
</dbReference>
<evidence type="ECO:0000313" key="2">
    <source>
        <dbReference type="Proteomes" id="UP000077202"/>
    </source>
</evidence>
<name>A0A176WEJ1_MARPO</name>
<sequence>MTRERAAILSAESAAAKAALKEREDQLWEKEIECEVQQLNLAKKFKRCVELEKTFDGLCISNKNAQKMTVDLLTTLEKSREAYDAAVKRSERLITTTERREKIHVEELAKVKARRAKEVRIAEELRWKIAEAETAEEDLCSKIAEIASKCYKEFRRAEELPTSLSERIQKHEEELTNWAKKLADCELAESSEVECNLKVCDVRIANGEMAKVRFARATVDEH</sequence>
<organism evidence="1 2">
    <name type="scientific">Marchantia polymorpha subsp. ruderalis</name>
    <dbReference type="NCBI Taxonomy" id="1480154"/>
    <lineage>
        <taxon>Eukaryota</taxon>
        <taxon>Viridiplantae</taxon>
        <taxon>Streptophyta</taxon>
        <taxon>Embryophyta</taxon>
        <taxon>Marchantiophyta</taxon>
        <taxon>Marchantiopsida</taxon>
        <taxon>Marchantiidae</taxon>
        <taxon>Marchantiales</taxon>
        <taxon>Marchantiaceae</taxon>
        <taxon>Marchantia</taxon>
    </lineage>
</organism>
<dbReference type="EMBL" id="LVLJ01001247">
    <property type="protein sequence ID" value="OAE30772.1"/>
    <property type="molecule type" value="Genomic_DNA"/>
</dbReference>
<comment type="caution">
    <text evidence="1">The sequence shown here is derived from an EMBL/GenBank/DDBJ whole genome shotgun (WGS) entry which is preliminary data.</text>
</comment>
<gene>
    <name evidence="1" type="ORF">AXG93_4876s1130</name>
</gene>
<keyword evidence="2" id="KW-1185">Reference proteome</keyword>
<protein>
    <submittedName>
        <fullName evidence="1">Uncharacterized protein</fullName>
    </submittedName>
</protein>
<evidence type="ECO:0000313" key="1">
    <source>
        <dbReference type="EMBL" id="OAE30772.1"/>
    </source>
</evidence>
<dbReference type="AlphaFoldDB" id="A0A176WEJ1"/>